<accession>A0ABU2B3T0</accession>
<evidence type="ECO:0000256" key="1">
    <source>
        <dbReference type="ARBA" id="ARBA00009023"/>
    </source>
</evidence>
<comment type="similarity">
    <text evidence="1">Belongs to the bacterial solute-binding protein 7 family.</text>
</comment>
<keyword evidence="6" id="KW-1185">Reference proteome</keyword>
<organism evidence="5 6">
    <name type="scientific">Enteractinococcus fodinae</name>
    <dbReference type="NCBI Taxonomy" id="684663"/>
    <lineage>
        <taxon>Bacteria</taxon>
        <taxon>Bacillati</taxon>
        <taxon>Actinomycetota</taxon>
        <taxon>Actinomycetes</taxon>
        <taxon>Micrococcales</taxon>
        <taxon>Micrococcaceae</taxon>
    </lineage>
</organism>
<protein>
    <submittedName>
        <fullName evidence="5">TRAP-type C4-dicarboxylate transport system substrate-binding protein</fullName>
    </submittedName>
</protein>
<feature type="chain" id="PRO_5045095883" evidence="4">
    <location>
        <begin position="25"/>
        <end position="423"/>
    </location>
</feature>
<dbReference type="RefSeq" id="WP_310175264.1">
    <property type="nucleotide sequence ID" value="NZ_BAABHE010000002.1"/>
</dbReference>
<evidence type="ECO:0000313" key="6">
    <source>
        <dbReference type="Proteomes" id="UP001183794"/>
    </source>
</evidence>
<evidence type="ECO:0000256" key="4">
    <source>
        <dbReference type="SAM" id="SignalP"/>
    </source>
</evidence>
<keyword evidence="2" id="KW-0813">Transport</keyword>
<feature type="signal peptide" evidence="4">
    <location>
        <begin position="1"/>
        <end position="24"/>
    </location>
</feature>
<dbReference type="InterPro" id="IPR038404">
    <property type="entry name" value="TRAP_DctP_sf"/>
</dbReference>
<reference evidence="5 6" key="1">
    <citation type="submission" date="2023-07" db="EMBL/GenBank/DDBJ databases">
        <title>Sequencing the genomes of 1000 actinobacteria strains.</title>
        <authorList>
            <person name="Klenk H.-P."/>
        </authorList>
    </citation>
    <scope>NUCLEOTIDE SEQUENCE [LARGE SCALE GENOMIC DNA]</scope>
    <source>
        <strain evidence="5 6">DSM 22966</strain>
    </source>
</reference>
<dbReference type="PANTHER" id="PTHR33376:SF7">
    <property type="entry name" value="C4-DICARBOXYLATE-BINDING PROTEIN DCTB"/>
    <property type="match status" value="1"/>
</dbReference>
<proteinExistence type="inferred from homology"/>
<name>A0ABU2B3T0_9MICC</name>
<dbReference type="Proteomes" id="UP001183794">
    <property type="component" value="Unassembled WGS sequence"/>
</dbReference>
<dbReference type="Pfam" id="PF03480">
    <property type="entry name" value="DctP"/>
    <property type="match status" value="1"/>
</dbReference>
<dbReference type="Gene3D" id="3.40.190.170">
    <property type="entry name" value="Bacterial extracellular solute-binding protein, family 7"/>
    <property type="match status" value="1"/>
</dbReference>
<sequence>MKPTSLTKKLRLGGLLTVSALLLAGCAGSVGDTEGAADRGASVEPGASKEEYAEALADMEPVELTFQAASSATGGNGARDTAFAEAIEEWSDGKISVEVLFGYPIVAPSEVASALQDGRLDLGYEIPQYAPSEYPAIAELVNLQSSGGSGSAVSDFVNVAATAEVAWNTPEIQSNYEAMGVTPLVPVEAEFSHVAMCTDQADSADELNGAVISAGAPDLLQMIESIGASGTSLPYTELYEGLQRGVINCAVNGLKVGMATGVSEVAPHIVAPQDGSLGRSTAALLAGGQWDDLPLAAQQLIYDQLEVYINGQFEVSTRDYLAAMDDFSGGFHTVDDETEEALDATVEALREDVESSDALDGTKLIADYDAAQEKWTQIVEELGYEDNGNWSDFAENLDGESIDFSPLAERMMEEIYLEHRPAE</sequence>
<dbReference type="InterPro" id="IPR018389">
    <property type="entry name" value="DctP_fam"/>
</dbReference>
<evidence type="ECO:0000313" key="5">
    <source>
        <dbReference type="EMBL" id="MDR7348255.1"/>
    </source>
</evidence>
<comment type="caution">
    <text evidence="5">The sequence shown here is derived from an EMBL/GenBank/DDBJ whole genome shotgun (WGS) entry which is preliminary data.</text>
</comment>
<keyword evidence="3 4" id="KW-0732">Signal</keyword>
<dbReference type="EMBL" id="JAVDYJ010000001">
    <property type="protein sequence ID" value="MDR7348255.1"/>
    <property type="molecule type" value="Genomic_DNA"/>
</dbReference>
<dbReference type="PANTHER" id="PTHR33376">
    <property type="match status" value="1"/>
</dbReference>
<evidence type="ECO:0000256" key="3">
    <source>
        <dbReference type="ARBA" id="ARBA00022729"/>
    </source>
</evidence>
<dbReference type="PROSITE" id="PS51257">
    <property type="entry name" value="PROKAR_LIPOPROTEIN"/>
    <property type="match status" value="1"/>
</dbReference>
<evidence type="ECO:0000256" key="2">
    <source>
        <dbReference type="ARBA" id="ARBA00022448"/>
    </source>
</evidence>
<gene>
    <name evidence="5" type="ORF">J2S62_002512</name>
</gene>